<evidence type="ECO:0000313" key="2">
    <source>
        <dbReference type="Proteomes" id="UP001163223"/>
    </source>
</evidence>
<sequence length="270" mass="28188">MSDHERHRLITEFLREQPFASVRDLQLHLGVSAATVRRDIDKLHSFGVARKVYGGISAAETPGAGRLSARPYDENRDMAVEAKRAIAAFAETLVRDGDSIIVHAGTTCFELGIRVARRPVSLFTNSMPLAAALGAGGTCHLTVAGGILYREPGIIHDPTAGAPDVFASRFFLGAQGIGPEGVLESHPLLVKVIGELSSCADEIVLLADSRKFAIQPRNVALPLSRISTLVTDENLADADAQVMEAAGISVVTVPAGSAGSAGSASAGEAA</sequence>
<name>A0ACD4NNF4_9HYPH</name>
<organism evidence="1 2">
    <name type="scientific">Antarcticirhabdus aurantiaca</name>
    <dbReference type="NCBI Taxonomy" id="2606717"/>
    <lineage>
        <taxon>Bacteria</taxon>
        <taxon>Pseudomonadati</taxon>
        <taxon>Pseudomonadota</taxon>
        <taxon>Alphaproteobacteria</taxon>
        <taxon>Hyphomicrobiales</taxon>
        <taxon>Aurantimonadaceae</taxon>
        <taxon>Antarcticirhabdus</taxon>
    </lineage>
</organism>
<dbReference type="EMBL" id="CP113520">
    <property type="protein sequence ID" value="WAJ28307.1"/>
    <property type="molecule type" value="Genomic_DNA"/>
</dbReference>
<gene>
    <name evidence="1" type="ORF">OXU80_26410</name>
</gene>
<keyword evidence="2" id="KW-1185">Reference proteome</keyword>
<protein>
    <submittedName>
        <fullName evidence="1">DeoR/GlpR family DNA-binding transcription regulator</fullName>
    </submittedName>
</protein>
<reference evidence="1" key="1">
    <citation type="submission" date="2022-11" db="EMBL/GenBank/DDBJ databases">
        <title>beta-Carotene-producing bacterium, Jeongeuplla avenae sp. nov., alleviates the salt stress of Arabidopsis seedlings.</title>
        <authorList>
            <person name="Jiang L."/>
            <person name="Lee J."/>
        </authorList>
    </citation>
    <scope>NUCLEOTIDE SEQUENCE</scope>
    <source>
        <strain evidence="1">DY_R2A_6</strain>
    </source>
</reference>
<keyword evidence="1" id="KW-0238">DNA-binding</keyword>
<accession>A0ACD4NNF4</accession>
<evidence type="ECO:0000313" key="1">
    <source>
        <dbReference type="EMBL" id="WAJ28307.1"/>
    </source>
</evidence>
<proteinExistence type="predicted"/>
<dbReference type="Proteomes" id="UP001163223">
    <property type="component" value="Chromosome"/>
</dbReference>